<dbReference type="InterPro" id="IPR002781">
    <property type="entry name" value="TM_pro_TauE-like"/>
</dbReference>
<feature type="transmembrane region" description="Helical" evidence="8">
    <location>
        <begin position="209"/>
        <end position="228"/>
    </location>
</feature>
<evidence type="ECO:0000313" key="10">
    <source>
        <dbReference type="Proteomes" id="UP000018733"/>
    </source>
</evidence>
<evidence type="ECO:0000256" key="6">
    <source>
        <dbReference type="ARBA" id="ARBA00022989"/>
    </source>
</evidence>
<evidence type="ECO:0000256" key="4">
    <source>
        <dbReference type="ARBA" id="ARBA00022475"/>
    </source>
</evidence>
<feature type="transmembrane region" description="Helical" evidence="8">
    <location>
        <begin position="20"/>
        <end position="43"/>
    </location>
</feature>
<feature type="transmembrane region" description="Helical" evidence="8">
    <location>
        <begin position="182"/>
        <end position="203"/>
    </location>
</feature>
<dbReference type="HOGENOM" id="CLU_054750_7_1_4"/>
<accession>V8QSL1</accession>
<sequence>MDLLTSFLSFFTGLQNQSVMLFLLITLVFILAGAVKGVVGLGLPTISMALLALMMAPAQAAALLVIPSLFTNVWQMRPFAGVPGLLRRIGTMQVGVFAGTLVGAWVLGAPAGHGATLALGVALIAYACWGLSGRKIHVPPRMESWMSPLTGFVTGFITAATGVFVIPAVPFLQALGLSRDALIQAMGVFFTVSTIALALGLWLNQSYSMNAAGASLLMLVPALVGMSLGQRFRQQLPVATFRKVFFVSLIVLGLYQVVAAM</sequence>
<evidence type="ECO:0000256" key="3">
    <source>
        <dbReference type="ARBA" id="ARBA00022448"/>
    </source>
</evidence>
<dbReference type="AlphaFoldDB" id="V8QSL1"/>
<gene>
    <name evidence="9" type="ORF">W822_16580</name>
</gene>
<feature type="transmembrane region" description="Helical" evidence="8">
    <location>
        <begin position="50"/>
        <end position="70"/>
    </location>
</feature>
<keyword evidence="5 8" id="KW-0812">Transmembrane</keyword>
<evidence type="ECO:0000313" key="9">
    <source>
        <dbReference type="EMBL" id="ETF02315.1"/>
    </source>
</evidence>
<dbReference type="Proteomes" id="UP000018733">
    <property type="component" value="Unassembled WGS sequence"/>
</dbReference>
<feature type="transmembrane region" description="Helical" evidence="8">
    <location>
        <begin position="240"/>
        <end position="258"/>
    </location>
</feature>
<dbReference type="eggNOG" id="COG0730">
    <property type="taxonomic scope" value="Bacteria"/>
</dbReference>
<keyword evidence="4 8" id="KW-1003">Cell membrane</keyword>
<evidence type="ECO:0000256" key="8">
    <source>
        <dbReference type="RuleBase" id="RU363041"/>
    </source>
</evidence>
<dbReference type="STRING" id="1424334.W822_16580"/>
<dbReference type="InterPro" id="IPR052017">
    <property type="entry name" value="TSUP"/>
</dbReference>
<dbReference type="GO" id="GO:0005886">
    <property type="term" value="C:plasma membrane"/>
    <property type="evidence" value="ECO:0007669"/>
    <property type="project" value="UniProtKB-SubCell"/>
</dbReference>
<organism evidence="9 10">
    <name type="scientific">Advenella kashmirensis W13003</name>
    <dbReference type="NCBI Taxonomy" id="1424334"/>
    <lineage>
        <taxon>Bacteria</taxon>
        <taxon>Pseudomonadati</taxon>
        <taxon>Pseudomonadota</taxon>
        <taxon>Betaproteobacteria</taxon>
        <taxon>Burkholderiales</taxon>
        <taxon>Alcaligenaceae</taxon>
    </lineage>
</organism>
<evidence type="ECO:0000256" key="2">
    <source>
        <dbReference type="ARBA" id="ARBA00009142"/>
    </source>
</evidence>
<comment type="similarity">
    <text evidence="2 8">Belongs to the 4-toluene sulfonate uptake permease (TSUP) (TC 2.A.102) family.</text>
</comment>
<reference evidence="9 10" key="1">
    <citation type="journal article" date="2014" name="Genome Announc.">
        <title>Draft Genome Sequence of Advenella kashmirensis Strain W13003, a Polycyclic Aromatic Hydrocarbon-Degrading Bacterium.</title>
        <authorList>
            <person name="Wang X."/>
            <person name="Jin D."/>
            <person name="Zhou L."/>
            <person name="Wu L."/>
            <person name="An W."/>
            <person name="Zhao L."/>
        </authorList>
    </citation>
    <scope>NUCLEOTIDE SEQUENCE [LARGE SCALE GENOMIC DNA]</scope>
    <source>
        <strain evidence="9 10">W13003</strain>
    </source>
</reference>
<dbReference type="PANTHER" id="PTHR30269:SF32">
    <property type="entry name" value="MEMBRANE TRANSPORTER PROTEIN-RELATED"/>
    <property type="match status" value="1"/>
</dbReference>
<keyword evidence="6 8" id="KW-1133">Transmembrane helix</keyword>
<keyword evidence="10" id="KW-1185">Reference proteome</keyword>
<evidence type="ECO:0000256" key="7">
    <source>
        <dbReference type="ARBA" id="ARBA00023136"/>
    </source>
</evidence>
<proteinExistence type="inferred from homology"/>
<dbReference type="PANTHER" id="PTHR30269">
    <property type="entry name" value="TRANSMEMBRANE PROTEIN YFCA"/>
    <property type="match status" value="1"/>
</dbReference>
<keyword evidence="3" id="KW-0813">Transport</keyword>
<dbReference type="PATRIC" id="fig|1424334.3.peg.3331"/>
<name>V8QSL1_9BURK</name>
<dbReference type="EMBL" id="AYXT01000010">
    <property type="protein sequence ID" value="ETF02315.1"/>
    <property type="molecule type" value="Genomic_DNA"/>
</dbReference>
<feature type="transmembrane region" description="Helical" evidence="8">
    <location>
        <begin position="152"/>
        <end position="175"/>
    </location>
</feature>
<evidence type="ECO:0000256" key="5">
    <source>
        <dbReference type="ARBA" id="ARBA00022692"/>
    </source>
</evidence>
<keyword evidence="7 8" id="KW-0472">Membrane</keyword>
<evidence type="ECO:0000256" key="1">
    <source>
        <dbReference type="ARBA" id="ARBA00004651"/>
    </source>
</evidence>
<protein>
    <recommendedName>
        <fullName evidence="8">Probable membrane transporter protein</fullName>
    </recommendedName>
</protein>
<feature type="transmembrane region" description="Helical" evidence="8">
    <location>
        <begin position="114"/>
        <end position="132"/>
    </location>
</feature>
<comment type="subcellular location">
    <subcellularLocation>
        <location evidence="1 8">Cell membrane</location>
        <topology evidence="1 8">Multi-pass membrane protein</topology>
    </subcellularLocation>
</comment>
<comment type="caution">
    <text evidence="9">The sequence shown here is derived from an EMBL/GenBank/DDBJ whole genome shotgun (WGS) entry which is preliminary data.</text>
</comment>
<dbReference type="Pfam" id="PF01925">
    <property type="entry name" value="TauE"/>
    <property type="match status" value="1"/>
</dbReference>